<feature type="transmembrane region" description="Helical" evidence="6">
    <location>
        <begin position="268"/>
        <end position="286"/>
    </location>
</feature>
<dbReference type="NCBIfam" id="TIGR00901">
    <property type="entry name" value="2A0125"/>
    <property type="match status" value="1"/>
</dbReference>
<feature type="transmembrane region" description="Helical" evidence="6">
    <location>
        <begin position="169"/>
        <end position="191"/>
    </location>
</feature>
<evidence type="ECO:0000313" key="8">
    <source>
        <dbReference type="Proteomes" id="UP000249396"/>
    </source>
</evidence>
<keyword evidence="4 6" id="KW-1133">Transmembrane helix</keyword>
<comment type="caution">
    <text evidence="7">The sequence shown here is derived from an EMBL/GenBank/DDBJ whole genome shotgun (WGS) entry which is preliminary data.</text>
</comment>
<feature type="transmembrane region" description="Helical" evidence="6">
    <location>
        <begin position="400"/>
        <end position="419"/>
    </location>
</feature>
<accession>A0A2W4QS46</accession>
<gene>
    <name evidence="7" type="ORF">DM484_27955</name>
</gene>
<dbReference type="SUPFAM" id="SSF103473">
    <property type="entry name" value="MFS general substrate transporter"/>
    <property type="match status" value="1"/>
</dbReference>
<name>A0A2W4QS46_9GAMM</name>
<feature type="transmembrane region" description="Helical" evidence="6">
    <location>
        <begin position="15"/>
        <end position="39"/>
    </location>
</feature>
<organism evidence="7 8">
    <name type="scientific">Candidatus Methylumidiphilus alinenensis</name>
    <dbReference type="NCBI Taxonomy" id="2202197"/>
    <lineage>
        <taxon>Bacteria</taxon>
        <taxon>Pseudomonadati</taxon>
        <taxon>Pseudomonadota</taxon>
        <taxon>Gammaproteobacteria</taxon>
        <taxon>Methylococcales</taxon>
        <taxon>Candidatus Methylumidiphilus</taxon>
    </lineage>
</organism>
<evidence type="ECO:0000313" key="7">
    <source>
        <dbReference type="EMBL" id="PZN70738.1"/>
    </source>
</evidence>
<dbReference type="InterPro" id="IPR004752">
    <property type="entry name" value="AmpG_permease/AT-1"/>
</dbReference>
<dbReference type="GO" id="GO:0016020">
    <property type="term" value="C:membrane"/>
    <property type="evidence" value="ECO:0007669"/>
    <property type="project" value="UniProtKB-SubCell"/>
</dbReference>
<keyword evidence="3 6" id="KW-0812">Transmembrane</keyword>
<dbReference type="Pfam" id="PF07690">
    <property type="entry name" value="MFS_1"/>
    <property type="match status" value="1"/>
</dbReference>
<evidence type="ECO:0000256" key="2">
    <source>
        <dbReference type="ARBA" id="ARBA00022448"/>
    </source>
</evidence>
<dbReference type="AlphaFoldDB" id="A0A2W4QS46"/>
<dbReference type="EMBL" id="QJPH01000544">
    <property type="protein sequence ID" value="PZN70738.1"/>
    <property type="molecule type" value="Genomic_DNA"/>
</dbReference>
<feature type="transmembrane region" description="Helical" evidence="6">
    <location>
        <begin position="292"/>
        <end position="311"/>
    </location>
</feature>
<dbReference type="PANTHER" id="PTHR12778:SF10">
    <property type="entry name" value="MAJOR FACILITATOR SUPERFAMILY DOMAIN-CONTAINING PROTEIN 3"/>
    <property type="match status" value="1"/>
</dbReference>
<feature type="transmembrane region" description="Helical" evidence="6">
    <location>
        <begin position="83"/>
        <end position="103"/>
    </location>
</feature>
<evidence type="ECO:0000256" key="1">
    <source>
        <dbReference type="ARBA" id="ARBA00004141"/>
    </source>
</evidence>
<dbReference type="InterPro" id="IPR036259">
    <property type="entry name" value="MFS_trans_sf"/>
</dbReference>
<comment type="subcellular location">
    <subcellularLocation>
        <location evidence="1">Membrane</location>
        <topology evidence="1">Multi-pass membrane protein</topology>
    </subcellularLocation>
</comment>
<dbReference type="PANTHER" id="PTHR12778">
    <property type="entry name" value="SOLUTE CARRIER FAMILY 33 ACETYL-COA TRANSPORTER -RELATED"/>
    <property type="match status" value="1"/>
</dbReference>
<sequence>MTTHSLRESLFNRRILICVGTGFTSGLPLYLLVSLVPAWLRDGGVNLKSIGLMALVQLPYIWKFLWAPLCDRFGFALGRRRSWMALTQLALLATIPAFGWFTPKPDLSVIPWLALTVAFFSASQDIAIDAYRREILRDEEMGLGNVVHVNAYKIAGLVPGSLSLILADYLPWSAVFWVTALFMLPGLILTLTVSEPDSSNRAPQTLRSAIVEPFREFIGRNGWSSALAVLAFIFFYKLGDSMATALSMPFYLDMGFSKAQIGLIAKNAGLWPNVIGGILGGLWMVYLGIPRALWIFGVLQALVILGFAWLVNAEHSLMNLAAIIGAEAFGVGLGTAAFVAFTASTTHPAYTATQFALFSSLAATPRTVVNAFTGFLVEGGDINLGSIFHLHIAGFGWERFFWFCFFAAIPGMILLLKVAPWNSGDQFNKQRSRT</sequence>
<dbReference type="Proteomes" id="UP000249396">
    <property type="component" value="Unassembled WGS sequence"/>
</dbReference>
<keyword evidence="5 6" id="KW-0472">Membrane</keyword>
<feature type="transmembrane region" description="Helical" evidence="6">
    <location>
        <begin position="222"/>
        <end position="239"/>
    </location>
</feature>
<evidence type="ECO:0000256" key="5">
    <source>
        <dbReference type="ARBA" id="ARBA00023136"/>
    </source>
</evidence>
<evidence type="ECO:0000256" key="3">
    <source>
        <dbReference type="ARBA" id="ARBA00022692"/>
    </source>
</evidence>
<dbReference type="GO" id="GO:0022857">
    <property type="term" value="F:transmembrane transporter activity"/>
    <property type="evidence" value="ECO:0007669"/>
    <property type="project" value="InterPro"/>
</dbReference>
<reference evidence="7 8" key="1">
    <citation type="journal article" date="2018" name="Aquat. Microb. Ecol.">
        <title>Gammaproteobacterial methanotrophs dominate.</title>
        <authorList>
            <person name="Rissanen A.J."/>
            <person name="Saarenheimo J."/>
            <person name="Tiirola M."/>
            <person name="Peura S."/>
            <person name="Aalto S.L."/>
            <person name="Karvinen A."/>
            <person name="Nykanen H."/>
        </authorList>
    </citation>
    <scope>NUCLEOTIDE SEQUENCE [LARGE SCALE GENOMIC DNA]</scope>
    <source>
        <strain evidence="7">AMbin10</strain>
    </source>
</reference>
<feature type="transmembrane region" description="Helical" evidence="6">
    <location>
        <begin position="45"/>
        <end position="62"/>
    </location>
</feature>
<proteinExistence type="predicted"/>
<dbReference type="CDD" id="cd17486">
    <property type="entry name" value="MFS_AmpG_like"/>
    <property type="match status" value="1"/>
</dbReference>
<feature type="transmembrane region" description="Helical" evidence="6">
    <location>
        <begin position="318"/>
        <end position="341"/>
    </location>
</feature>
<dbReference type="Gene3D" id="1.20.1250.20">
    <property type="entry name" value="MFS general substrate transporter like domains"/>
    <property type="match status" value="2"/>
</dbReference>
<keyword evidence="2" id="KW-0813">Transport</keyword>
<dbReference type="InterPro" id="IPR011701">
    <property type="entry name" value="MFS"/>
</dbReference>
<evidence type="ECO:0000256" key="4">
    <source>
        <dbReference type="ARBA" id="ARBA00022989"/>
    </source>
</evidence>
<protein>
    <submittedName>
        <fullName evidence="7">AmpG family muropeptide MFS transporter</fullName>
    </submittedName>
</protein>
<evidence type="ECO:0000256" key="6">
    <source>
        <dbReference type="SAM" id="Phobius"/>
    </source>
</evidence>